<gene>
    <name evidence="2" type="primary">ORF219031</name>
</gene>
<dbReference type="EMBL" id="HACG01051690">
    <property type="protein sequence ID" value="CEK98561.1"/>
    <property type="molecule type" value="Transcribed_RNA"/>
</dbReference>
<evidence type="ECO:0000313" key="2">
    <source>
        <dbReference type="EMBL" id="CEK98561.1"/>
    </source>
</evidence>
<feature type="non-terminal residue" evidence="2">
    <location>
        <position position="149"/>
    </location>
</feature>
<dbReference type="Gene3D" id="3.40.30.10">
    <property type="entry name" value="Glutaredoxin"/>
    <property type="match status" value="1"/>
</dbReference>
<dbReference type="InterPro" id="IPR041269">
    <property type="entry name" value="QSOX_Trx1"/>
</dbReference>
<dbReference type="AlphaFoldDB" id="A0A0B7C1R6"/>
<accession>A0A0B7C1R6</accession>
<organism evidence="2">
    <name type="scientific">Arion vulgaris</name>
    <dbReference type="NCBI Taxonomy" id="1028688"/>
    <lineage>
        <taxon>Eukaryota</taxon>
        <taxon>Metazoa</taxon>
        <taxon>Spiralia</taxon>
        <taxon>Lophotrochozoa</taxon>
        <taxon>Mollusca</taxon>
        <taxon>Gastropoda</taxon>
        <taxon>Heterobranchia</taxon>
        <taxon>Euthyneura</taxon>
        <taxon>Panpulmonata</taxon>
        <taxon>Eupulmonata</taxon>
        <taxon>Stylommatophora</taxon>
        <taxon>Helicina</taxon>
        <taxon>Arionoidea</taxon>
        <taxon>Arionidae</taxon>
        <taxon>Arion</taxon>
    </lineage>
</organism>
<evidence type="ECO:0000259" key="1">
    <source>
        <dbReference type="Pfam" id="PF18108"/>
    </source>
</evidence>
<dbReference type="Pfam" id="PF18108">
    <property type="entry name" value="QSOX_Trx1"/>
    <property type="match status" value="1"/>
</dbReference>
<sequence>AIIGAQNLQEIKKYILDYIVKHTPKSWPHLQPLEKIEDIWQEKKDSHEHVILIFEEAESPVGTQVILDVRSISSVLVRRMLKDNVSKYGISKFPSLYKVRPDSTYSMLAIGSKMMAGDRVTFVKTIRDLAESKEANDHQDSLKNKVKNM</sequence>
<name>A0A0B7C1R6_9EUPU</name>
<feature type="domain" description="Sulfhydryl oxidase Trx-like" evidence="1">
    <location>
        <begin position="25"/>
        <end position="108"/>
    </location>
</feature>
<protein>
    <recommendedName>
        <fullName evidence="1">Sulfhydryl oxidase Trx-like domain-containing protein</fullName>
    </recommendedName>
</protein>
<reference evidence="2" key="1">
    <citation type="submission" date="2014-12" db="EMBL/GenBank/DDBJ databases">
        <title>Insight into the proteome of Arion vulgaris.</title>
        <authorList>
            <person name="Aradska J."/>
            <person name="Bulat T."/>
            <person name="Smidak R."/>
            <person name="Sarate P."/>
            <person name="Gangsoo J."/>
            <person name="Sialana F."/>
            <person name="Bilban M."/>
            <person name="Lubec G."/>
        </authorList>
    </citation>
    <scope>NUCLEOTIDE SEQUENCE</scope>
    <source>
        <tissue evidence="2">Skin</tissue>
    </source>
</reference>
<proteinExistence type="predicted"/>
<feature type="non-terminal residue" evidence="2">
    <location>
        <position position="1"/>
    </location>
</feature>